<dbReference type="EMBL" id="JALIDZ010000010">
    <property type="protein sequence ID" value="MCT8974009.1"/>
    <property type="molecule type" value="Genomic_DNA"/>
</dbReference>
<organism evidence="1 2">
    <name type="scientific">Microbaculum marinisediminis</name>
    <dbReference type="NCBI Taxonomy" id="2931392"/>
    <lineage>
        <taxon>Bacteria</taxon>
        <taxon>Pseudomonadati</taxon>
        <taxon>Pseudomonadota</taxon>
        <taxon>Alphaproteobacteria</taxon>
        <taxon>Hyphomicrobiales</taxon>
        <taxon>Tepidamorphaceae</taxon>
        <taxon>Microbaculum</taxon>
    </lineage>
</organism>
<comment type="caution">
    <text evidence="1">The sequence shown here is derived from an EMBL/GenBank/DDBJ whole genome shotgun (WGS) entry which is preliminary data.</text>
</comment>
<evidence type="ECO:0000313" key="2">
    <source>
        <dbReference type="Proteomes" id="UP001320898"/>
    </source>
</evidence>
<name>A0AAW5R4F4_9HYPH</name>
<keyword evidence="2" id="KW-1185">Reference proteome</keyword>
<evidence type="ECO:0000313" key="1">
    <source>
        <dbReference type="EMBL" id="MCT8974009.1"/>
    </source>
</evidence>
<dbReference type="RefSeq" id="WP_261617595.1">
    <property type="nucleotide sequence ID" value="NZ_JALIDZ010000010.1"/>
</dbReference>
<dbReference type="AlphaFoldDB" id="A0AAW5R4F4"/>
<proteinExistence type="predicted"/>
<dbReference type="Proteomes" id="UP001320898">
    <property type="component" value="Unassembled WGS sequence"/>
</dbReference>
<gene>
    <name evidence="1" type="ORF">MUB46_19250</name>
</gene>
<sequence>MCKDAIIEAIRAKAIVRFTYSQKIRTAEPHLLGYDSDGDLTLSAWQLTGTGQGWRDFHVSKLSGLATTGDNFERARPDYNPDDSTLQVVLARL</sequence>
<protein>
    <submittedName>
        <fullName evidence="1">WYL domain-containing protein</fullName>
    </submittedName>
</protein>
<accession>A0AAW5R4F4</accession>
<reference evidence="1 2" key="1">
    <citation type="submission" date="2022-04" db="EMBL/GenBank/DDBJ databases">
        <authorList>
            <person name="Ye Y.-Q."/>
            <person name="Du Z.-J."/>
        </authorList>
    </citation>
    <scope>NUCLEOTIDE SEQUENCE [LARGE SCALE GENOMIC DNA]</scope>
    <source>
        <strain evidence="1 2">A6E488</strain>
    </source>
</reference>